<evidence type="ECO:0000259" key="14">
    <source>
        <dbReference type="Pfam" id="PF23598"/>
    </source>
</evidence>
<dbReference type="FunFam" id="3.40.50.300:FF:001091">
    <property type="entry name" value="Probable disease resistance protein At1g61300"/>
    <property type="match status" value="1"/>
</dbReference>
<dbReference type="Pfam" id="PF23598">
    <property type="entry name" value="LRR_14"/>
    <property type="match status" value="1"/>
</dbReference>
<sequence length="1066" mass="122821">MAYFAVASLLQLLEHLLRFPCINLQIKQLQVQGFSINVRRFLTLLECTSINWRNGGVIFESEDEAMVYIIQELTNYRPVRSVDFFNTIVEEIEDVHVRSPDTVVQGWIEMLKFVPSMLEEINLLENELKTFSSVMHDPGMLVQESRLLSGLRRLLLANDYLKTGITFLEEVAARIIILYQDLKSLMSWFVDSAKNCNDHDVVKFWEVYTRNVAYKASDFLEEAVMDNSLESKLKFWKEDLRSFHDVWNLVKTDLQGHSSWSNLSESSLRFPMMVSPEEDNSLEKLPPNLLDQLNGIYKYLLLTIDEINSIKRSVKMICEKTRTIRRMQLGNILLESSSMKCSNEENIVVGLDDNMMRIIEALARLPSGFEIATIVGMGGIGKTTLARKIFDHPFTVYHFYCRAWITVSQFYLVRDLLLGLLRCVTQVNNETHKKTNEQLAEALYRSLKGRRYLIVLDDVWSFEAWSAVKRSFPDDKNGSRIVLTSRLLNVAVSVNPNSPPHCMSLLSSEESWELLHKKVFGEESCPLELTDIGRQIAKQCQGLPLAIVVMAGFLSRIRRTYDVWNNVADNVRSVVSSDPEQCLEILALSYNHLPHHLKACFLYMGAFPEDCEIDVECLINLWIAEGFLDSIPSKSLEEVAEDYLKDLINRNLVLVGKRSFSGKTKTCYLHNLLRKLCFREAQKINFMHVMERHNQKFPLDLSNHRRMSVHSDFYLDIHLLPSIPHARTFLFFSVGFGVVPDTLFFWLRFKLLRVLDIAFLRFDSFPSQIIELCNLRYLALTATYELPTSISELKNLQALIIHGPWVNRKRSECPVVMFQYWEMPRLRHLCISVASYFPNPFIKANDSSRGLISLQTLSTITFASCTREVFKSMPHLKKLKVRETKNDAILQSWSFPEHLSCLRQLEILTCSFLKDRRARQLGRCGPFPSSLKQLTLSCSHLPWNTMTPIARLPSLEVLKLKNFAFQGPIWYALDGGFCHLKQLLIDKTDLAFWKATSSHFPSLERLVLKSCEFLVEVPFGVGEISTLQLVELHYCRSSAEISIKHIQEQIDGIRVVIQSNRPPHST</sequence>
<dbReference type="InterPro" id="IPR044974">
    <property type="entry name" value="Disease_R_plants"/>
</dbReference>
<dbReference type="Pfam" id="PF00931">
    <property type="entry name" value="NB-ARC"/>
    <property type="match status" value="1"/>
</dbReference>
<dbReference type="GO" id="GO:0005524">
    <property type="term" value="F:ATP binding"/>
    <property type="evidence" value="ECO:0007669"/>
    <property type="project" value="UniProtKB-KW"/>
</dbReference>
<feature type="domain" description="Disease resistance R13L4/SHOC-2-like LRR" evidence="14">
    <location>
        <begin position="726"/>
        <end position="940"/>
    </location>
</feature>
<feature type="signal peptide" evidence="11">
    <location>
        <begin position="1"/>
        <end position="18"/>
    </location>
</feature>
<evidence type="ECO:0000256" key="1">
    <source>
        <dbReference type="ARBA" id="ARBA00002074"/>
    </source>
</evidence>
<dbReference type="GO" id="GO:0051607">
    <property type="term" value="P:defense response to virus"/>
    <property type="evidence" value="ECO:0007669"/>
    <property type="project" value="UniProtKB-ARBA"/>
</dbReference>
<evidence type="ECO:0000256" key="10">
    <source>
        <dbReference type="ARBA" id="ARBA00022840"/>
    </source>
</evidence>
<evidence type="ECO:0000256" key="11">
    <source>
        <dbReference type="SAM" id="SignalP"/>
    </source>
</evidence>
<keyword evidence="4" id="KW-0963">Cytoplasm</keyword>
<dbReference type="Gene3D" id="3.40.50.300">
    <property type="entry name" value="P-loop containing nucleotide triphosphate hydrolases"/>
    <property type="match status" value="1"/>
</dbReference>
<evidence type="ECO:0000256" key="5">
    <source>
        <dbReference type="ARBA" id="ARBA00022614"/>
    </source>
</evidence>
<keyword evidence="7" id="KW-0677">Repeat</keyword>
<dbReference type="EMBL" id="JBJUIK010000012">
    <property type="protein sequence ID" value="KAL3510697.1"/>
    <property type="molecule type" value="Genomic_DNA"/>
</dbReference>
<dbReference type="Gene3D" id="1.20.5.4130">
    <property type="match status" value="1"/>
</dbReference>
<feature type="domain" description="Disease resistance protein winged helix" evidence="13">
    <location>
        <begin position="607"/>
        <end position="676"/>
    </location>
</feature>
<dbReference type="Proteomes" id="UP001630127">
    <property type="component" value="Unassembled WGS sequence"/>
</dbReference>
<keyword evidence="6" id="KW-0381">Hypersensitive response</keyword>
<evidence type="ECO:0000259" key="12">
    <source>
        <dbReference type="Pfam" id="PF00931"/>
    </source>
</evidence>
<protein>
    <submittedName>
        <fullName evidence="15">Uncharacterized protein</fullName>
    </submittedName>
</protein>
<accession>A0ABD2YWV3</accession>
<dbReference type="Gene3D" id="1.10.8.430">
    <property type="entry name" value="Helical domain of apoptotic protease-activating factors"/>
    <property type="match status" value="1"/>
</dbReference>
<dbReference type="InterPro" id="IPR027417">
    <property type="entry name" value="P-loop_NTPase"/>
</dbReference>
<dbReference type="Gene3D" id="3.80.10.10">
    <property type="entry name" value="Ribonuclease Inhibitor"/>
    <property type="match status" value="1"/>
</dbReference>
<reference evidence="15 16" key="1">
    <citation type="submission" date="2024-11" db="EMBL/GenBank/DDBJ databases">
        <title>A near-complete genome assembly of Cinchona calisaya.</title>
        <authorList>
            <person name="Lian D.C."/>
            <person name="Zhao X.W."/>
            <person name="Wei L."/>
        </authorList>
    </citation>
    <scope>NUCLEOTIDE SEQUENCE [LARGE SCALE GENOMIC DNA]</scope>
    <source>
        <tissue evidence="15">Nenye</tissue>
    </source>
</reference>
<dbReference type="GO" id="GO:0009626">
    <property type="term" value="P:plant-type hypersensitive response"/>
    <property type="evidence" value="ECO:0007669"/>
    <property type="project" value="UniProtKB-KW"/>
</dbReference>
<keyword evidence="5" id="KW-0433">Leucine-rich repeat</keyword>
<evidence type="ECO:0000256" key="4">
    <source>
        <dbReference type="ARBA" id="ARBA00022490"/>
    </source>
</evidence>
<comment type="function">
    <text evidence="1">Confers resistance to late blight (Phytophthora infestans) races carrying the avirulence gene Avr1. Resistance proteins guard the plant against pathogens that contain an appropriate avirulence protein via an indirect interaction with this avirulence protein. That triggers a defense system including the hypersensitive response, which restricts the pathogen growth.</text>
</comment>
<evidence type="ECO:0000313" key="15">
    <source>
        <dbReference type="EMBL" id="KAL3510697.1"/>
    </source>
</evidence>
<dbReference type="Pfam" id="PF23559">
    <property type="entry name" value="WHD_DRP"/>
    <property type="match status" value="1"/>
</dbReference>
<dbReference type="FunFam" id="1.10.10.10:FF:000322">
    <property type="entry name" value="Probable disease resistance protein At1g63360"/>
    <property type="match status" value="1"/>
</dbReference>
<gene>
    <name evidence="15" type="ORF">ACH5RR_030098</name>
</gene>
<feature type="chain" id="PRO_5044752937" evidence="11">
    <location>
        <begin position="19"/>
        <end position="1066"/>
    </location>
</feature>
<keyword evidence="10" id="KW-0067">ATP-binding</keyword>
<evidence type="ECO:0000256" key="9">
    <source>
        <dbReference type="ARBA" id="ARBA00022821"/>
    </source>
</evidence>
<comment type="subcellular location">
    <subcellularLocation>
        <location evidence="2">Cytoplasm</location>
    </subcellularLocation>
</comment>
<feature type="domain" description="NB-ARC" evidence="12">
    <location>
        <begin position="353"/>
        <end position="524"/>
    </location>
</feature>
<keyword evidence="16" id="KW-1185">Reference proteome</keyword>
<evidence type="ECO:0000259" key="13">
    <source>
        <dbReference type="Pfam" id="PF23559"/>
    </source>
</evidence>
<proteinExistence type="inferred from homology"/>
<dbReference type="InterPro" id="IPR055414">
    <property type="entry name" value="LRR_R13L4/SHOC2-like"/>
</dbReference>
<keyword evidence="9" id="KW-0611">Plant defense</keyword>
<evidence type="ECO:0000256" key="6">
    <source>
        <dbReference type="ARBA" id="ARBA00022667"/>
    </source>
</evidence>
<keyword evidence="8" id="KW-0547">Nucleotide-binding</keyword>
<dbReference type="InterPro" id="IPR002182">
    <property type="entry name" value="NB-ARC"/>
</dbReference>
<name>A0ABD2YWV3_9GENT</name>
<keyword evidence="11" id="KW-0732">Signal</keyword>
<dbReference type="AlphaFoldDB" id="A0ABD2YWV3"/>
<dbReference type="PANTHER" id="PTHR23155">
    <property type="entry name" value="DISEASE RESISTANCE PROTEIN RP"/>
    <property type="match status" value="1"/>
</dbReference>
<comment type="caution">
    <text evidence="15">The sequence shown here is derived from an EMBL/GenBank/DDBJ whole genome shotgun (WGS) entry which is preliminary data.</text>
</comment>
<dbReference type="GO" id="GO:0005737">
    <property type="term" value="C:cytoplasm"/>
    <property type="evidence" value="ECO:0007669"/>
    <property type="project" value="UniProtKB-SubCell"/>
</dbReference>
<dbReference type="InterPro" id="IPR036388">
    <property type="entry name" value="WH-like_DNA-bd_sf"/>
</dbReference>
<evidence type="ECO:0000256" key="2">
    <source>
        <dbReference type="ARBA" id="ARBA00004496"/>
    </source>
</evidence>
<evidence type="ECO:0000256" key="3">
    <source>
        <dbReference type="ARBA" id="ARBA00008894"/>
    </source>
</evidence>
<dbReference type="InterPro" id="IPR058922">
    <property type="entry name" value="WHD_DRP"/>
</dbReference>
<dbReference type="PRINTS" id="PR00364">
    <property type="entry name" value="DISEASERSIST"/>
</dbReference>
<evidence type="ECO:0000256" key="8">
    <source>
        <dbReference type="ARBA" id="ARBA00022741"/>
    </source>
</evidence>
<dbReference type="SUPFAM" id="SSF52058">
    <property type="entry name" value="L domain-like"/>
    <property type="match status" value="1"/>
</dbReference>
<dbReference type="InterPro" id="IPR042197">
    <property type="entry name" value="Apaf_helical"/>
</dbReference>
<dbReference type="SUPFAM" id="SSF52540">
    <property type="entry name" value="P-loop containing nucleoside triphosphate hydrolases"/>
    <property type="match status" value="1"/>
</dbReference>
<dbReference type="Gene3D" id="1.10.10.10">
    <property type="entry name" value="Winged helix-like DNA-binding domain superfamily/Winged helix DNA-binding domain"/>
    <property type="match status" value="1"/>
</dbReference>
<dbReference type="PANTHER" id="PTHR23155:SF1152">
    <property type="entry name" value="AAA+ ATPASE DOMAIN-CONTAINING PROTEIN"/>
    <property type="match status" value="1"/>
</dbReference>
<evidence type="ECO:0000313" key="16">
    <source>
        <dbReference type="Proteomes" id="UP001630127"/>
    </source>
</evidence>
<dbReference type="InterPro" id="IPR032675">
    <property type="entry name" value="LRR_dom_sf"/>
</dbReference>
<organism evidence="15 16">
    <name type="scientific">Cinchona calisaya</name>
    <dbReference type="NCBI Taxonomy" id="153742"/>
    <lineage>
        <taxon>Eukaryota</taxon>
        <taxon>Viridiplantae</taxon>
        <taxon>Streptophyta</taxon>
        <taxon>Embryophyta</taxon>
        <taxon>Tracheophyta</taxon>
        <taxon>Spermatophyta</taxon>
        <taxon>Magnoliopsida</taxon>
        <taxon>eudicotyledons</taxon>
        <taxon>Gunneridae</taxon>
        <taxon>Pentapetalae</taxon>
        <taxon>asterids</taxon>
        <taxon>lamiids</taxon>
        <taxon>Gentianales</taxon>
        <taxon>Rubiaceae</taxon>
        <taxon>Cinchonoideae</taxon>
        <taxon>Cinchoneae</taxon>
        <taxon>Cinchona</taxon>
    </lineage>
</organism>
<comment type="similarity">
    <text evidence="3">Belongs to the disease resistance NB-LRR family.</text>
</comment>
<evidence type="ECO:0000256" key="7">
    <source>
        <dbReference type="ARBA" id="ARBA00022737"/>
    </source>
</evidence>